<feature type="domain" description="TerB-C" evidence="1">
    <location>
        <begin position="327"/>
        <end position="478"/>
    </location>
</feature>
<protein>
    <recommendedName>
        <fullName evidence="1">TerB-C domain-containing protein</fullName>
    </recommendedName>
</protein>
<reference evidence="2 3" key="1">
    <citation type="submission" date="2019-07" db="EMBL/GenBank/DDBJ databases">
        <title>Whole genome shotgun sequence of Chryseobacterium hagamense NBRC 105253.</title>
        <authorList>
            <person name="Hosoyama A."/>
            <person name="Uohara A."/>
            <person name="Ohji S."/>
            <person name="Ichikawa N."/>
        </authorList>
    </citation>
    <scope>NUCLEOTIDE SEQUENCE [LARGE SCALE GENOMIC DNA]</scope>
    <source>
        <strain evidence="2 3">NBRC 105253</strain>
    </source>
</reference>
<keyword evidence="3" id="KW-1185">Reference proteome</keyword>
<evidence type="ECO:0000313" key="2">
    <source>
        <dbReference type="EMBL" id="GEN74313.1"/>
    </source>
</evidence>
<accession>A0A511YGL2</accession>
<organism evidence="2 3">
    <name type="scientific">Chryseobacterium hagamense</name>
    <dbReference type="NCBI Taxonomy" id="395935"/>
    <lineage>
        <taxon>Bacteria</taxon>
        <taxon>Pseudomonadati</taxon>
        <taxon>Bacteroidota</taxon>
        <taxon>Flavobacteriia</taxon>
        <taxon>Flavobacteriales</taxon>
        <taxon>Weeksellaceae</taxon>
        <taxon>Chryseobacterium group</taxon>
        <taxon>Chryseobacterium</taxon>
    </lineage>
</organism>
<dbReference type="Pfam" id="PF15615">
    <property type="entry name" value="TerB_C"/>
    <property type="match status" value="1"/>
</dbReference>
<dbReference type="OrthoDB" id="1272986at2"/>
<dbReference type="RefSeq" id="WP_146939219.1">
    <property type="nucleotide sequence ID" value="NZ_BJYJ01000001.1"/>
</dbReference>
<dbReference type="InterPro" id="IPR028932">
    <property type="entry name" value="TerB-C"/>
</dbReference>
<dbReference type="EMBL" id="BJYJ01000001">
    <property type="protein sequence ID" value="GEN74313.1"/>
    <property type="molecule type" value="Genomic_DNA"/>
</dbReference>
<sequence length="483" mass="56189">MEREMNPVNEDPSDFIIDVSGAAEIPIPYKAAQEKDTVMPFQSAGEKFRKKLGLDGKQTELVNKLSFSTNVFNEIDYCRIQIIRQFLRTAEYLERNCIPVNKTYPTVIDEVSEIIIVLEYNYRKDSLNYQYTIDSIRSEIFNHILKLCENSVRDYYGIKRKINTDFKYTHPEITGRFHKKIILPVESFLSRHRHLILDADYRTNLILNETHTNRWKDKFAIITSDYTNAIAFEREIGRLAEVNVKNPSLDDIYLEASKFISAHDRNAALRLYLHYLDKDLQSKRSDRKHLTRSIRKNLFSTPEQLAEFEGIVNEFVLTRDLATATKKLDTVYLPKRKKIMIDRNAIDLVQQLDSQTSQILGDLLADEEEPTGSPELYATENTADIQFEVVDTGDAAGIQKYLPEPGLNDAQTDLLTYFEKNSLTVLKSDLEDYMRSRQLFMNAAIESVNDRLYDMLDDVLIEEEDDYLTINPEYYKKLLNNDQ</sequence>
<evidence type="ECO:0000313" key="3">
    <source>
        <dbReference type="Proteomes" id="UP000321863"/>
    </source>
</evidence>
<comment type="caution">
    <text evidence="2">The sequence shown here is derived from an EMBL/GenBank/DDBJ whole genome shotgun (WGS) entry which is preliminary data.</text>
</comment>
<dbReference type="Proteomes" id="UP000321863">
    <property type="component" value="Unassembled WGS sequence"/>
</dbReference>
<gene>
    <name evidence="2" type="ORF">CHA01nite_00530</name>
</gene>
<dbReference type="AlphaFoldDB" id="A0A511YGL2"/>
<name>A0A511YGL2_9FLAO</name>
<evidence type="ECO:0000259" key="1">
    <source>
        <dbReference type="Pfam" id="PF15615"/>
    </source>
</evidence>
<proteinExistence type="predicted"/>